<gene>
    <name evidence="3" type="ORF">N7456_001729</name>
</gene>
<feature type="transmembrane region" description="Helical" evidence="1">
    <location>
        <begin position="119"/>
        <end position="140"/>
    </location>
</feature>
<sequence>MQPHETLACVELALYVALLLPTTFCTIHYLLRGQTAWLYLHAFVIAKIAGPALLIYISEHSSPSTDMQMAAQILYQIALGPLMSSTLSFVNASSKTDKYNSGPSYSPLNALGSKKGSSFFLLLIHPIIMVGLVLGIIGGIDRSPSSDGTINTDKYDRGATFSKASAALFMVALLAITLGCLFLWKTRKGLAISSRYIFTCLPVVLPMLLLRILYSVLNAANLDTSTSSGHTTKYNIMNGSWGIYFVMGFIPQACITIVYIGSGVLAWKRSRGGRQ</sequence>
<keyword evidence="1" id="KW-0812">Transmembrane</keyword>
<dbReference type="PANTHER" id="PTHR42109:SF2">
    <property type="entry name" value="INTEGRAL MEMBRANE PROTEIN"/>
    <property type="match status" value="1"/>
</dbReference>
<feature type="transmembrane region" description="Helical" evidence="1">
    <location>
        <begin position="38"/>
        <end position="57"/>
    </location>
</feature>
<dbReference type="PANTHER" id="PTHR42109">
    <property type="entry name" value="UNPLACED GENOMIC SCAFFOLD UM_SCAF_CONTIG_1.265, WHOLE GENOME SHOTGUN SEQUENCE"/>
    <property type="match status" value="1"/>
</dbReference>
<feature type="transmembrane region" description="Helical" evidence="1">
    <location>
        <begin position="196"/>
        <end position="217"/>
    </location>
</feature>
<feature type="transmembrane region" description="Helical" evidence="1">
    <location>
        <begin position="69"/>
        <end position="90"/>
    </location>
</feature>
<keyword evidence="4" id="KW-1185">Reference proteome</keyword>
<feature type="transmembrane region" description="Helical" evidence="1">
    <location>
        <begin position="12"/>
        <end position="31"/>
    </location>
</feature>
<reference evidence="3" key="2">
    <citation type="journal article" date="2023" name="IMA Fungus">
        <title>Comparative genomic study of the Penicillium genus elucidates a diverse pangenome and 15 lateral gene transfer events.</title>
        <authorList>
            <person name="Petersen C."/>
            <person name="Sorensen T."/>
            <person name="Nielsen M.R."/>
            <person name="Sondergaard T.E."/>
            <person name="Sorensen J.L."/>
            <person name="Fitzpatrick D.A."/>
            <person name="Frisvad J.C."/>
            <person name="Nielsen K.L."/>
        </authorList>
    </citation>
    <scope>NUCLEOTIDE SEQUENCE</scope>
    <source>
        <strain evidence="3">IBT 30069</strain>
    </source>
</reference>
<evidence type="ECO:0000259" key="2">
    <source>
        <dbReference type="Pfam" id="PF24800"/>
    </source>
</evidence>
<dbReference type="OrthoDB" id="2560628at2759"/>
<proteinExistence type="predicted"/>
<dbReference type="AlphaFoldDB" id="A0A9W9G7U5"/>
<evidence type="ECO:0000313" key="3">
    <source>
        <dbReference type="EMBL" id="KAJ5113195.1"/>
    </source>
</evidence>
<feature type="transmembrane region" description="Helical" evidence="1">
    <location>
        <begin position="160"/>
        <end position="184"/>
    </location>
</feature>
<dbReference type="Pfam" id="PF24800">
    <property type="entry name" value="DUF7702"/>
    <property type="match status" value="1"/>
</dbReference>
<evidence type="ECO:0000313" key="4">
    <source>
        <dbReference type="Proteomes" id="UP001149165"/>
    </source>
</evidence>
<accession>A0A9W9G7U5</accession>
<keyword evidence="1" id="KW-0472">Membrane</keyword>
<evidence type="ECO:0000256" key="1">
    <source>
        <dbReference type="SAM" id="Phobius"/>
    </source>
</evidence>
<dbReference type="EMBL" id="JAPQKH010000002">
    <property type="protein sequence ID" value="KAJ5113195.1"/>
    <property type="molecule type" value="Genomic_DNA"/>
</dbReference>
<name>A0A9W9G7U5_9EURO</name>
<dbReference type="Proteomes" id="UP001149165">
    <property type="component" value="Unassembled WGS sequence"/>
</dbReference>
<feature type="transmembrane region" description="Helical" evidence="1">
    <location>
        <begin position="241"/>
        <end position="267"/>
    </location>
</feature>
<feature type="domain" description="DUF7702" evidence="2">
    <location>
        <begin position="3"/>
        <end position="266"/>
    </location>
</feature>
<keyword evidence="1" id="KW-1133">Transmembrane helix</keyword>
<organism evidence="3 4">
    <name type="scientific">Penicillium angulare</name>
    <dbReference type="NCBI Taxonomy" id="116970"/>
    <lineage>
        <taxon>Eukaryota</taxon>
        <taxon>Fungi</taxon>
        <taxon>Dikarya</taxon>
        <taxon>Ascomycota</taxon>
        <taxon>Pezizomycotina</taxon>
        <taxon>Eurotiomycetes</taxon>
        <taxon>Eurotiomycetidae</taxon>
        <taxon>Eurotiales</taxon>
        <taxon>Aspergillaceae</taxon>
        <taxon>Penicillium</taxon>
    </lineage>
</organism>
<protein>
    <recommendedName>
        <fullName evidence="2">DUF7702 domain-containing protein</fullName>
    </recommendedName>
</protein>
<comment type="caution">
    <text evidence="3">The sequence shown here is derived from an EMBL/GenBank/DDBJ whole genome shotgun (WGS) entry which is preliminary data.</text>
</comment>
<reference evidence="3" key="1">
    <citation type="submission" date="2022-11" db="EMBL/GenBank/DDBJ databases">
        <authorList>
            <person name="Petersen C."/>
        </authorList>
    </citation>
    <scope>NUCLEOTIDE SEQUENCE</scope>
    <source>
        <strain evidence="3">IBT 30069</strain>
    </source>
</reference>
<dbReference type="InterPro" id="IPR056119">
    <property type="entry name" value="DUF7702"/>
</dbReference>